<name>A0A3M8DGQ1_9BACL</name>
<proteinExistence type="predicted"/>
<protein>
    <recommendedName>
        <fullName evidence="4">Agmatine deiminase family protein</fullName>
    </recommendedName>
</protein>
<evidence type="ECO:0000313" key="3">
    <source>
        <dbReference type="Proteomes" id="UP000271031"/>
    </source>
</evidence>
<evidence type="ECO:0000313" key="2">
    <source>
        <dbReference type="EMBL" id="RNB87214.1"/>
    </source>
</evidence>
<gene>
    <name evidence="2" type="ORF">EDM56_16185</name>
</gene>
<evidence type="ECO:0008006" key="4">
    <source>
        <dbReference type="Google" id="ProtNLM"/>
    </source>
</evidence>
<sequence length="44" mass="4914">MSKRNKILQAAFPDREIVQINPTAVNWNGGGIHCITQQQPVLEP</sequence>
<dbReference type="EMBL" id="RHHQ01000012">
    <property type="protein sequence ID" value="RNB87214.1"/>
    <property type="molecule type" value="Genomic_DNA"/>
</dbReference>
<dbReference type="GO" id="GO:0004668">
    <property type="term" value="F:protein-arginine deiminase activity"/>
    <property type="evidence" value="ECO:0007669"/>
    <property type="project" value="InterPro"/>
</dbReference>
<reference evidence="2 3" key="1">
    <citation type="submission" date="2018-10" db="EMBL/GenBank/DDBJ databases">
        <title>Phylogenomics of Brevibacillus.</title>
        <authorList>
            <person name="Dunlap C."/>
        </authorList>
    </citation>
    <scope>NUCLEOTIDE SEQUENCE [LARGE SCALE GENOMIC DNA]</scope>
    <source>
        <strain evidence="2 3">JCM 15716</strain>
    </source>
</reference>
<dbReference type="Pfam" id="PF04371">
    <property type="entry name" value="PAD_porph"/>
    <property type="match status" value="1"/>
</dbReference>
<dbReference type="SUPFAM" id="SSF55909">
    <property type="entry name" value="Pentein"/>
    <property type="match status" value="1"/>
</dbReference>
<evidence type="ECO:0000256" key="1">
    <source>
        <dbReference type="ARBA" id="ARBA00022801"/>
    </source>
</evidence>
<organism evidence="2 3">
    <name type="scientific">Brevibacillus fluminis</name>
    <dbReference type="NCBI Taxonomy" id="511487"/>
    <lineage>
        <taxon>Bacteria</taxon>
        <taxon>Bacillati</taxon>
        <taxon>Bacillota</taxon>
        <taxon>Bacilli</taxon>
        <taxon>Bacillales</taxon>
        <taxon>Paenibacillaceae</taxon>
        <taxon>Brevibacillus</taxon>
    </lineage>
</organism>
<dbReference type="GO" id="GO:0009446">
    <property type="term" value="P:putrescine biosynthetic process"/>
    <property type="evidence" value="ECO:0007669"/>
    <property type="project" value="InterPro"/>
</dbReference>
<dbReference type="AlphaFoldDB" id="A0A3M8DGQ1"/>
<comment type="caution">
    <text evidence="2">The sequence shown here is derived from an EMBL/GenBank/DDBJ whole genome shotgun (WGS) entry which is preliminary data.</text>
</comment>
<keyword evidence="1" id="KW-0378">Hydrolase</keyword>
<dbReference type="Proteomes" id="UP000271031">
    <property type="component" value="Unassembled WGS sequence"/>
</dbReference>
<dbReference type="InterPro" id="IPR007466">
    <property type="entry name" value="Peptidyl-Arg-deiminase_porph"/>
</dbReference>
<accession>A0A3M8DGQ1</accession>
<dbReference type="OrthoDB" id="9808013at2"/>
<dbReference type="Gene3D" id="3.75.10.10">
    <property type="entry name" value="L-arginine/glycine Amidinotransferase, Chain A"/>
    <property type="match status" value="1"/>
</dbReference>
<keyword evidence="3" id="KW-1185">Reference proteome</keyword>